<feature type="domain" description="Signal transduction histidine kinase internal region" evidence="3">
    <location>
        <begin position="184"/>
        <end position="262"/>
    </location>
</feature>
<evidence type="ECO:0000313" key="4">
    <source>
        <dbReference type="EMBL" id="PIL43620.1"/>
    </source>
</evidence>
<dbReference type="Pfam" id="PF06580">
    <property type="entry name" value="His_kinase"/>
    <property type="match status" value="1"/>
</dbReference>
<dbReference type="InterPro" id="IPR003594">
    <property type="entry name" value="HATPase_dom"/>
</dbReference>
<protein>
    <submittedName>
        <fullName evidence="4">Sensor histidine kinase</fullName>
    </submittedName>
</protein>
<dbReference type="Proteomes" id="UP000230390">
    <property type="component" value="Unassembled WGS sequence"/>
</dbReference>
<feature type="domain" description="Histidine kinase/HSP90-like ATPase" evidence="2">
    <location>
        <begin position="281"/>
        <end position="375"/>
    </location>
</feature>
<dbReference type="OrthoDB" id="2514702at2"/>
<dbReference type="EMBL" id="PDOC01000012">
    <property type="protein sequence ID" value="PIL43620.1"/>
    <property type="molecule type" value="Genomic_DNA"/>
</dbReference>
<dbReference type="Gene3D" id="3.30.565.10">
    <property type="entry name" value="Histidine kinase-like ATPase, C-terminal domain"/>
    <property type="match status" value="1"/>
</dbReference>
<gene>
    <name evidence="4" type="ORF">CR105_17825</name>
</gene>
<dbReference type="AlphaFoldDB" id="A0A2G8TC57"/>
<dbReference type="GO" id="GO:0016020">
    <property type="term" value="C:membrane"/>
    <property type="evidence" value="ECO:0007669"/>
    <property type="project" value="InterPro"/>
</dbReference>
<keyword evidence="1" id="KW-0472">Membrane</keyword>
<dbReference type="PANTHER" id="PTHR34220:SF9">
    <property type="entry name" value="SIGNAL TRANSDUCTION HISTIDINE KINASE INTERNAL REGION DOMAIN-CONTAINING PROTEIN"/>
    <property type="match status" value="1"/>
</dbReference>
<dbReference type="SUPFAM" id="SSF55874">
    <property type="entry name" value="ATPase domain of HSP90 chaperone/DNA topoisomerase II/histidine kinase"/>
    <property type="match status" value="1"/>
</dbReference>
<sequence length="378" mass="41370">MKLLPILVAAWHSLWVLQKQHNVPAWARVLVCTGMAAGAGAVMMLLAGLLTGLASDGNWWLAMAPVNLTICVVISNTVLALFRLLELTLPARALASIADGGDRRTTLLLNAIGLAGLVLGFVISMLLLATTAQRSLEQVYRNIAQQGIQVRMLLFVIVVGAANWFWWRLRANRRAQRQQATESQLRLLQAQIEPHFLFNTLANVQSLIGHDTPGARQMLVDFTAYLRVGLDQLRHADSTLAQELDMGRSYLQLFQIRMGERLRFSIDADAQARAAILPPLLLQPLIENAITHGLEPKVEGGAVHIHASVRAGRLEIAVTDDGLGLDGPRRQRRAGNGMALDNIRARLRTRYAGNAALSVTARAVGTRVSLHLPYTAKP</sequence>
<feature type="transmembrane region" description="Helical" evidence="1">
    <location>
        <begin position="105"/>
        <end position="129"/>
    </location>
</feature>
<dbReference type="InterPro" id="IPR036890">
    <property type="entry name" value="HATPase_C_sf"/>
</dbReference>
<keyword evidence="4" id="KW-0808">Transferase</keyword>
<dbReference type="Pfam" id="PF02518">
    <property type="entry name" value="HATPase_c"/>
    <property type="match status" value="1"/>
</dbReference>
<evidence type="ECO:0000313" key="5">
    <source>
        <dbReference type="Proteomes" id="UP000230390"/>
    </source>
</evidence>
<evidence type="ECO:0000259" key="2">
    <source>
        <dbReference type="Pfam" id="PF02518"/>
    </source>
</evidence>
<proteinExistence type="predicted"/>
<dbReference type="RefSeq" id="WP_099790633.1">
    <property type="nucleotide sequence ID" value="NZ_JBHLYV010000099.1"/>
</dbReference>
<name>A0A2G8TC57_9BURK</name>
<dbReference type="InterPro" id="IPR010559">
    <property type="entry name" value="Sig_transdc_His_kin_internal"/>
</dbReference>
<feature type="transmembrane region" description="Helical" evidence="1">
    <location>
        <begin position="150"/>
        <end position="167"/>
    </location>
</feature>
<evidence type="ECO:0000256" key="1">
    <source>
        <dbReference type="SAM" id="Phobius"/>
    </source>
</evidence>
<comment type="caution">
    <text evidence="4">The sequence shown here is derived from an EMBL/GenBank/DDBJ whole genome shotgun (WGS) entry which is preliminary data.</text>
</comment>
<keyword evidence="1" id="KW-0812">Transmembrane</keyword>
<keyword evidence="5" id="KW-1185">Reference proteome</keyword>
<evidence type="ECO:0000259" key="3">
    <source>
        <dbReference type="Pfam" id="PF06580"/>
    </source>
</evidence>
<dbReference type="GO" id="GO:0000155">
    <property type="term" value="F:phosphorelay sensor kinase activity"/>
    <property type="evidence" value="ECO:0007669"/>
    <property type="project" value="InterPro"/>
</dbReference>
<keyword evidence="4" id="KW-0418">Kinase</keyword>
<dbReference type="InterPro" id="IPR050640">
    <property type="entry name" value="Bact_2-comp_sensor_kinase"/>
</dbReference>
<accession>A0A2G8TC57</accession>
<keyword evidence="1" id="KW-1133">Transmembrane helix</keyword>
<organism evidence="4 5">
    <name type="scientific">Massilia eurypsychrophila</name>
    <dbReference type="NCBI Taxonomy" id="1485217"/>
    <lineage>
        <taxon>Bacteria</taxon>
        <taxon>Pseudomonadati</taxon>
        <taxon>Pseudomonadota</taxon>
        <taxon>Betaproteobacteria</taxon>
        <taxon>Burkholderiales</taxon>
        <taxon>Oxalobacteraceae</taxon>
        <taxon>Telluria group</taxon>
        <taxon>Massilia</taxon>
    </lineage>
</organism>
<feature type="transmembrane region" description="Helical" evidence="1">
    <location>
        <begin position="59"/>
        <end position="85"/>
    </location>
</feature>
<dbReference type="PANTHER" id="PTHR34220">
    <property type="entry name" value="SENSOR HISTIDINE KINASE YPDA"/>
    <property type="match status" value="1"/>
</dbReference>
<feature type="transmembrane region" description="Helical" evidence="1">
    <location>
        <begin position="26"/>
        <end position="47"/>
    </location>
</feature>
<reference evidence="4 5" key="1">
    <citation type="submission" date="2017-10" db="EMBL/GenBank/DDBJ databases">
        <title>Massilia psychrophilum sp. nov., a novel purple-pigmented bacterium isolated from Tianshan glacier, Xinjiang Municipality, China.</title>
        <authorList>
            <person name="Wang H."/>
        </authorList>
    </citation>
    <scope>NUCLEOTIDE SEQUENCE [LARGE SCALE GENOMIC DNA]</scope>
    <source>
        <strain evidence="4 5">JCM 30074</strain>
    </source>
</reference>